<protein>
    <submittedName>
        <fullName evidence="1">Uncharacterized protein</fullName>
    </submittedName>
</protein>
<accession>A0ABU0UAK2</accession>
<comment type="caution">
    <text evidence="1">The sequence shown here is derived from an EMBL/GenBank/DDBJ whole genome shotgun (WGS) entry which is preliminary data.</text>
</comment>
<dbReference type="EMBL" id="JAUTBA010000001">
    <property type="protein sequence ID" value="MDQ1151869.1"/>
    <property type="molecule type" value="Genomic_DNA"/>
</dbReference>
<proteinExistence type="predicted"/>
<evidence type="ECO:0000313" key="1">
    <source>
        <dbReference type="EMBL" id="MDQ1151869.1"/>
    </source>
</evidence>
<keyword evidence="2" id="KW-1185">Reference proteome</keyword>
<reference evidence="1 2" key="1">
    <citation type="submission" date="2023-07" db="EMBL/GenBank/DDBJ databases">
        <title>Functional and genomic diversity of the sorghum phyllosphere microbiome.</title>
        <authorList>
            <person name="Shade A."/>
        </authorList>
    </citation>
    <scope>NUCLEOTIDE SEQUENCE [LARGE SCALE GENOMIC DNA]</scope>
    <source>
        <strain evidence="1 2">SORGH_AS_0892</strain>
    </source>
</reference>
<name>A0ABU0UAK2_9SPHI</name>
<sequence length="73" mass="8411">MQELIKTENLLEEDTEKLIENYLFTEREPLRKEVLSFRADGRPSVLKSKEIGDRILNKIVGFVDTFVNGITGL</sequence>
<dbReference type="Proteomes" id="UP001244640">
    <property type="component" value="Unassembled WGS sequence"/>
</dbReference>
<organism evidence="1 2">
    <name type="scientific">Sphingobacterium zeae</name>
    <dbReference type="NCBI Taxonomy" id="1776859"/>
    <lineage>
        <taxon>Bacteria</taxon>
        <taxon>Pseudomonadati</taxon>
        <taxon>Bacteroidota</taxon>
        <taxon>Sphingobacteriia</taxon>
        <taxon>Sphingobacteriales</taxon>
        <taxon>Sphingobacteriaceae</taxon>
        <taxon>Sphingobacterium</taxon>
    </lineage>
</organism>
<gene>
    <name evidence="1" type="ORF">QE382_003853</name>
</gene>
<evidence type="ECO:0000313" key="2">
    <source>
        <dbReference type="Proteomes" id="UP001244640"/>
    </source>
</evidence>